<feature type="region of interest" description="Disordered" evidence="1">
    <location>
        <begin position="1"/>
        <end position="22"/>
    </location>
</feature>
<dbReference type="Pfam" id="PF09992">
    <property type="entry name" value="NAGPA"/>
    <property type="match status" value="1"/>
</dbReference>
<dbReference type="Proteomes" id="UP000619534">
    <property type="component" value="Unassembled WGS sequence"/>
</dbReference>
<reference evidence="4" key="1">
    <citation type="journal article" date="2019" name="Int. J. Syst. Evol. Microbiol.">
        <title>The Global Catalogue of Microorganisms (GCM) 10K type strain sequencing project: providing services to taxonomists for standard genome sequencing and annotation.</title>
        <authorList>
            <consortium name="The Broad Institute Genomics Platform"/>
            <consortium name="The Broad Institute Genome Sequencing Center for Infectious Disease"/>
            <person name="Wu L."/>
            <person name="Ma J."/>
        </authorList>
    </citation>
    <scope>NUCLEOTIDE SEQUENCE [LARGE SCALE GENOMIC DNA]</scope>
    <source>
        <strain evidence="4">CCM 7282</strain>
    </source>
</reference>
<dbReference type="PANTHER" id="PTHR40446">
    <property type="entry name" value="N-ACETYLGLUCOSAMINE-1-PHOSPHODIESTER ALPHA-N-ACETYLGLUCOSAMINIDASE"/>
    <property type="match status" value="1"/>
</dbReference>
<dbReference type="InterPro" id="IPR036680">
    <property type="entry name" value="SPOR-like_sf"/>
</dbReference>
<gene>
    <name evidence="3" type="ORF">GCM10007216_14690</name>
</gene>
<dbReference type="PROSITE" id="PS51724">
    <property type="entry name" value="SPOR"/>
    <property type="match status" value="1"/>
</dbReference>
<feature type="compositionally biased region" description="Polar residues" evidence="1">
    <location>
        <begin position="9"/>
        <end position="21"/>
    </location>
</feature>
<comment type="caution">
    <text evidence="3">The sequence shown here is derived from an EMBL/GenBank/DDBJ whole genome shotgun (WGS) entry which is preliminary data.</text>
</comment>
<dbReference type="EMBL" id="BMCJ01000002">
    <property type="protein sequence ID" value="GGC85052.1"/>
    <property type="molecule type" value="Genomic_DNA"/>
</dbReference>
<dbReference type="Gene3D" id="3.30.70.1070">
    <property type="entry name" value="Sporulation related repeat"/>
    <property type="match status" value="1"/>
</dbReference>
<evidence type="ECO:0000313" key="3">
    <source>
        <dbReference type="EMBL" id="GGC85052.1"/>
    </source>
</evidence>
<name>A0ABQ1NUE2_9BACI</name>
<proteinExistence type="predicted"/>
<evidence type="ECO:0000313" key="4">
    <source>
        <dbReference type="Proteomes" id="UP000619534"/>
    </source>
</evidence>
<protein>
    <recommendedName>
        <fullName evidence="2">SPOR domain-containing protein</fullName>
    </recommendedName>
</protein>
<feature type="domain" description="SPOR" evidence="2">
    <location>
        <begin position="52"/>
        <end position="138"/>
    </location>
</feature>
<dbReference type="InterPro" id="IPR018711">
    <property type="entry name" value="NAGPA"/>
</dbReference>
<dbReference type="SUPFAM" id="SSF110997">
    <property type="entry name" value="Sporulation related repeat"/>
    <property type="match status" value="1"/>
</dbReference>
<sequence length="503" mass="53744">MMIGGDFAGNSTSAQSSQNGKLNLGHAGLEETRETEEIAPGVTYTHIERGHESKHDVYTVNVDFVETKEESKELVKQLKADGYKPYITEIKDHKSNDIDENRIAYLVRVGEFDEIDRAQQLEAALEKDGYTSASTLFTAFDGTKTDGPWAVNILEVDPDVFDGTIASELAQGVVQGKERVTEISERTDALAAINGGYFVVGSRDGTPGDLAGVSVIDGELVSESVSDRTSLMFNNSGDADIATVETELMVESADGASTYLDGINREPGLIRSCGGTGGDESTEEPRHDVTCTDDSELILFKPIYGASTPAGEGLEAVLDSDGEVWEIRDRGGEIPVDGAVLAATGSHTEWLSEHAQPGSKLELKESLLVDGKEAADDEIRSIVNGGPRLIENGELTIPAADEGFYWSTDFLYNFAIKRHPRTLAGIKENGNLLFVTVDGRADNSIGVNFLESAELMKSLGAVEAMNLDGGGSTTMAIGDELVNQPSDASGERPVGDAIVILPE</sequence>
<evidence type="ECO:0000256" key="1">
    <source>
        <dbReference type="SAM" id="MobiDB-lite"/>
    </source>
</evidence>
<organism evidence="3 4">
    <name type="scientific">Thalassobacillus devorans</name>
    <dbReference type="NCBI Taxonomy" id="279813"/>
    <lineage>
        <taxon>Bacteria</taxon>
        <taxon>Bacillati</taxon>
        <taxon>Bacillota</taxon>
        <taxon>Bacilli</taxon>
        <taxon>Bacillales</taxon>
        <taxon>Bacillaceae</taxon>
        <taxon>Thalassobacillus</taxon>
    </lineage>
</organism>
<keyword evidence="4" id="KW-1185">Reference proteome</keyword>
<dbReference type="InterPro" id="IPR007730">
    <property type="entry name" value="SPOR-like_dom"/>
</dbReference>
<dbReference type="PANTHER" id="PTHR40446:SF2">
    <property type="entry name" value="N-ACETYLGLUCOSAMINE-1-PHOSPHODIESTER ALPHA-N-ACETYLGLUCOSAMINIDASE"/>
    <property type="match status" value="1"/>
</dbReference>
<accession>A0ABQ1NUE2</accession>
<dbReference type="Pfam" id="PF05036">
    <property type="entry name" value="SPOR"/>
    <property type="match status" value="1"/>
</dbReference>
<evidence type="ECO:0000259" key="2">
    <source>
        <dbReference type="PROSITE" id="PS51724"/>
    </source>
</evidence>